<name>A0ABW3LQ13_9BACI</name>
<organism evidence="1 2">
    <name type="scientific">Virgibacillus byunsanensis</name>
    <dbReference type="NCBI Taxonomy" id="570945"/>
    <lineage>
        <taxon>Bacteria</taxon>
        <taxon>Bacillati</taxon>
        <taxon>Bacillota</taxon>
        <taxon>Bacilli</taxon>
        <taxon>Bacillales</taxon>
        <taxon>Bacillaceae</taxon>
        <taxon>Virgibacillus</taxon>
    </lineage>
</organism>
<dbReference type="RefSeq" id="WP_390363077.1">
    <property type="nucleotide sequence ID" value="NZ_JBHTKJ010000035.1"/>
</dbReference>
<keyword evidence="2" id="KW-1185">Reference proteome</keyword>
<dbReference type="InterPro" id="IPR012340">
    <property type="entry name" value="NA-bd_OB-fold"/>
</dbReference>
<reference evidence="2" key="1">
    <citation type="journal article" date="2019" name="Int. J. Syst. Evol. Microbiol.">
        <title>The Global Catalogue of Microorganisms (GCM) 10K type strain sequencing project: providing services to taxonomists for standard genome sequencing and annotation.</title>
        <authorList>
            <consortium name="The Broad Institute Genomics Platform"/>
            <consortium name="The Broad Institute Genome Sequencing Center for Infectious Disease"/>
            <person name="Wu L."/>
            <person name="Ma J."/>
        </authorList>
    </citation>
    <scope>NUCLEOTIDE SEQUENCE [LARGE SCALE GENOMIC DNA]</scope>
    <source>
        <strain evidence="2">CCUG 56754</strain>
    </source>
</reference>
<accession>A0ABW3LQ13</accession>
<dbReference type="Pfam" id="PF11518">
    <property type="entry name" value="DUF3221"/>
    <property type="match status" value="1"/>
</dbReference>
<protein>
    <submittedName>
        <fullName evidence="1">YobA family protein</fullName>
    </submittedName>
</protein>
<gene>
    <name evidence="1" type="ORF">ACFQ3N_13595</name>
</gene>
<dbReference type="InterPro" id="IPR021598">
    <property type="entry name" value="DUF3221"/>
</dbReference>
<dbReference type="PROSITE" id="PS51257">
    <property type="entry name" value="PROKAR_LIPOPROTEIN"/>
    <property type="match status" value="1"/>
</dbReference>
<evidence type="ECO:0000313" key="2">
    <source>
        <dbReference type="Proteomes" id="UP001597040"/>
    </source>
</evidence>
<evidence type="ECO:0000313" key="1">
    <source>
        <dbReference type="EMBL" id="MFD1039419.1"/>
    </source>
</evidence>
<comment type="caution">
    <text evidence="1">The sequence shown here is derived from an EMBL/GenBank/DDBJ whole genome shotgun (WGS) entry which is preliminary data.</text>
</comment>
<dbReference type="Gene3D" id="2.40.50.140">
    <property type="entry name" value="Nucleic acid-binding proteins"/>
    <property type="match status" value="1"/>
</dbReference>
<dbReference type="EMBL" id="JBHTKJ010000035">
    <property type="protein sequence ID" value="MFD1039419.1"/>
    <property type="molecule type" value="Genomic_DNA"/>
</dbReference>
<dbReference type="Proteomes" id="UP001597040">
    <property type="component" value="Unassembled WGS sequence"/>
</dbReference>
<sequence length="112" mass="12810">MRKYKHIKTVLLMFVLIFTVACSEPDIEGYIIEIDEQRLLVAEDISIEKYEEIKDKTVNEIDRLSGHISLINLSYDDSSTFEKGDNVRVWIDGGIDESYPAQAGAKKIEVIE</sequence>
<proteinExistence type="predicted"/>